<dbReference type="Proteomes" id="UP001153332">
    <property type="component" value="Unassembled WGS sequence"/>
</dbReference>
<organism evidence="1 2">
    <name type="scientific">Lasiodiplodia mahajangana</name>
    <dbReference type="NCBI Taxonomy" id="1108764"/>
    <lineage>
        <taxon>Eukaryota</taxon>
        <taxon>Fungi</taxon>
        <taxon>Dikarya</taxon>
        <taxon>Ascomycota</taxon>
        <taxon>Pezizomycotina</taxon>
        <taxon>Dothideomycetes</taxon>
        <taxon>Dothideomycetes incertae sedis</taxon>
        <taxon>Botryosphaeriales</taxon>
        <taxon>Botryosphaeriaceae</taxon>
        <taxon>Lasiodiplodia</taxon>
    </lineage>
</organism>
<accession>A0ACC2JWT4</accession>
<sequence>MKVQALVATFLATLGTSAVLPDDGNTNPAFCTQATGIYDVCDTPHSFIRCNGHETVLLADCRLDSSSYCHIVNGRGRCDGTTPPDLSTEAPPCETSTSAVASPSNVSI</sequence>
<dbReference type="EMBL" id="JAPUUL010000216">
    <property type="protein sequence ID" value="KAJ8131864.1"/>
    <property type="molecule type" value="Genomic_DNA"/>
</dbReference>
<reference evidence="1" key="1">
    <citation type="submission" date="2022-12" db="EMBL/GenBank/DDBJ databases">
        <title>Genome Sequence of Lasiodiplodia mahajangana.</title>
        <authorList>
            <person name="Buettner E."/>
        </authorList>
    </citation>
    <scope>NUCLEOTIDE SEQUENCE</scope>
    <source>
        <strain evidence="1">VT137</strain>
    </source>
</reference>
<proteinExistence type="predicted"/>
<keyword evidence="2" id="KW-1185">Reference proteome</keyword>
<comment type="caution">
    <text evidence="1">The sequence shown here is derived from an EMBL/GenBank/DDBJ whole genome shotgun (WGS) entry which is preliminary data.</text>
</comment>
<evidence type="ECO:0000313" key="2">
    <source>
        <dbReference type="Proteomes" id="UP001153332"/>
    </source>
</evidence>
<protein>
    <submittedName>
        <fullName evidence="1">Uncharacterized protein</fullName>
    </submittedName>
</protein>
<gene>
    <name evidence="1" type="ORF">O1611_g1764</name>
</gene>
<name>A0ACC2JWT4_9PEZI</name>
<evidence type="ECO:0000313" key="1">
    <source>
        <dbReference type="EMBL" id="KAJ8131864.1"/>
    </source>
</evidence>